<organism evidence="1 2">
    <name type="scientific">Labeo rohita</name>
    <name type="common">Indian major carp</name>
    <name type="synonym">Cyprinus rohita</name>
    <dbReference type="NCBI Taxonomy" id="84645"/>
    <lineage>
        <taxon>Eukaryota</taxon>
        <taxon>Metazoa</taxon>
        <taxon>Chordata</taxon>
        <taxon>Craniata</taxon>
        <taxon>Vertebrata</taxon>
        <taxon>Euteleostomi</taxon>
        <taxon>Actinopterygii</taxon>
        <taxon>Neopterygii</taxon>
        <taxon>Teleostei</taxon>
        <taxon>Ostariophysi</taxon>
        <taxon>Cypriniformes</taxon>
        <taxon>Cyprinidae</taxon>
        <taxon>Labeoninae</taxon>
        <taxon>Labeonini</taxon>
        <taxon>Labeo</taxon>
    </lineage>
</organism>
<dbReference type="Proteomes" id="UP000830375">
    <property type="component" value="Unassembled WGS sequence"/>
</dbReference>
<protein>
    <submittedName>
        <fullName evidence="1">Uncharacterized protein</fullName>
    </submittedName>
</protein>
<proteinExistence type="predicted"/>
<keyword evidence="2" id="KW-1185">Reference proteome</keyword>
<accession>A0ABQ8L288</accession>
<comment type="caution">
    <text evidence="1">The sequence shown here is derived from an EMBL/GenBank/DDBJ whole genome shotgun (WGS) entry which is preliminary data.</text>
</comment>
<evidence type="ECO:0000313" key="1">
    <source>
        <dbReference type="EMBL" id="KAI2644444.1"/>
    </source>
</evidence>
<dbReference type="EMBL" id="JACTAM010002516">
    <property type="protein sequence ID" value="KAI2644444.1"/>
    <property type="molecule type" value="Genomic_DNA"/>
</dbReference>
<evidence type="ECO:0000313" key="2">
    <source>
        <dbReference type="Proteomes" id="UP000830375"/>
    </source>
</evidence>
<reference evidence="1 2" key="1">
    <citation type="submission" date="2022-01" db="EMBL/GenBank/DDBJ databases">
        <title>A high-quality chromosome-level genome assembly of rohu carp, Labeo rohita.</title>
        <authorList>
            <person name="Arick M.A. II"/>
            <person name="Hsu C.-Y."/>
            <person name="Magbanua Z."/>
            <person name="Pechanova O."/>
            <person name="Grover C."/>
            <person name="Miller E."/>
            <person name="Thrash A."/>
            <person name="Ezzel L."/>
            <person name="Alam S."/>
            <person name="Benzie J."/>
            <person name="Hamilton M."/>
            <person name="Karsi A."/>
            <person name="Lawrence M.L."/>
            <person name="Peterson D.G."/>
        </authorList>
    </citation>
    <scope>NUCLEOTIDE SEQUENCE [LARGE SCALE GENOMIC DNA]</scope>
    <source>
        <strain evidence="2">BAU-BD-2019</strain>
        <tissue evidence="1">Blood</tissue>
    </source>
</reference>
<gene>
    <name evidence="1" type="ORF">H4Q32_030630</name>
</gene>
<sequence length="214" mass="22612">MPRDCHVLHQSTAIAIREQPADLAGTVSSEQSMWHDSNESDSSFTVGIADEEPCYPPVPTAPEHLHVPTVMSGVVHIMPAKAKLAYIVPATPGPAHVMPAKPGPGSPESLRKMAVCTETLSQIAASPESLGKMSTTSDSSAKMPTTLEFRHTMTITSEPASHPEELGSGLTRLIASLMDQPLMSVQVDGIPGISMFSSLTDLALSSPMGIPFQT</sequence>
<name>A0ABQ8L288_LABRO</name>